<dbReference type="Proteomes" id="UP000237839">
    <property type="component" value="Unassembled WGS sequence"/>
</dbReference>
<feature type="transmembrane region" description="Helical" evidence="1">
    <location>
        <begin position="12"/>
        <end position="35"/>
    </location>
</feature>
<evidence type="ECO:0000313" key="4">
    <source>
        <dbReference type="Proteomes" id="UP000237839"/>
    </source>
</evidence>
<organism evidence="3 4">
    <name type="scientific">Solimicrobium silvestre</name>
    <dbReference type="NCBI Taxonomy" id="2099400"/>
    <lineage>
        <taxon>Bacteria</taxon>
        <taxon>Pseudomonadati</taxon>
        <taxon>Pseudomonadota</taxon>
        <taxon>Betaproteobacteria</taxon>
        <taxon>Burkholderiales</taxon>
        <taxon>Oxalobacteraceae</taxon>
        <taxon>Solimicrobium</taxon>
    </lineage>
</organism>
<gene>
    <name evidence="3" type="ORF">S2091_0911</name>
</gene>
<comment type="caution">
    <text evidence="3">The sequence shown here is derived from an EMBL/GenBank/DDBJ whole genome shotgun (WGS) entry which is preliminary data.</text>
</comment>
<dbReference type="PANTHER" id="PTHR34220:SF7">
    <property type="entry name" value="SENSOR HISTIDINE KINASE YPDA"/>
    <property type="match status" value="1"/>
</dbReference>
<dbReference type="PANTHER" id="PTHR34220">
    <property type="entry name" value="SENSOR HISTIDINE KINASE YPDA"/>
    <property type="match status" value="1"/>
</dbReference>
<keyword evidence="3" id="KW-0808">Transferase</keyword>
<dbReference type="AlphaFoldDB" id="A0A2S9H2U9"/>
<feature type="transmembrane region" description="Helical" evidence="1">
    <location>
        <begin position="41"/>
        <end position="61"/>
    </location>
</feature>
<dbReference type="SUPFAM" id="SSF55874">
    <property type="entry name" value="ATPase domain of HSP90 chaperone/DNA topoisomerase II/histidine kinase"/>
    <property type="match status" value="1"/>
</dbReference>
<dbReference type="GO" id="GO:0016020">
    <property type="term" value="C:membrane"/>
    <property type="evidence" value="ECO:0007669"/>
    <property type="project" value="InterPro"/>
</dbReference>
<proteinExistence type="predicted"/>
<dbReference type="InterPro" id="IPR036890">
    <property type="entry name" value="HATPase_C_sf"/>
</dbReference>
<name>A0A2S9H2U9_9BURK</name>
<evidence type="ECO:0000313" key="3">
    <source>
        <dbReference type="EMBL" id="PRC94290.1"/>
    </source>
</evidence>
<keyword evidence="1" id="KW-0812">Transmembrane</keyword>
<evidence type="ECO:0000259" key="2">
    <source>
        <dbReference type="Pfam" id="PF06580"/>
    </source>
</evidence>
<reference evidence="3 4" key="1">
    <citation type="submission" date="2018-02" db="EMBL/GenBank/DDBJ databases">
        <title>Solimicrobium silvestre gen. nov., sp. nov., isolated from alpine forest soil.</title>
        <authorList>
            <person name="Margesin R."/>
            <person name="Albuquerque L."/>
            <person name="Zhang D.-C."/>
            <person name="Froufe H.J.C."/>
            <person name="Severino R."/>
            <person name="Roxo I."/>
            <person name="Egas C."/>
            <person name="Da Costa M.S."/>
        </authorList>
    </citation>
    <scope>NUCLEOTIDE SEQUENCE [LARGE SCALE GENOMIC DNA]</scope>
    <source>
        <strain evidence="3 4">S20-91</strain>
    </source>
</reference>
<protein>
    <submittedName>
        <fullName evidence="3">Histidine kinase</fullName>
    </submittedName>
</protein>
<evidence type="ECO:0000256" key="1">
    <source>
        <dbReference type="SAM" id="Phobius"/>
    </source>
</evidence>
<sequence>MSQPRASNFPNFWQLQAIGWTSLYLLILIAMIPVIGAPGMLRGNAIYVGVAFIESCVLWRLCRSAIAKQHSWLALEARAFVWSLCAGAFGALVVELGISDIRPLEWINWLTDCLQITVILFLWCSLYFSIKQWRHSVDERERRILAEQALREVRLNSLRYQLNPHFLFNALNVVSTLVAEGNGSGANRMLSQIAELLRSTLDSDGALSHTLAEEITLVNRYLDIEKVRFGERLQINIDIDDAVTDATVPTMLLQPLVENAIKHGINLQIDGGWLRIAAVSAEGRVSIIVENSGHRDLVVVPVKHASLGVGLANTRERLQTLYPDSHELELTWPEHGGCCIKIEIPLVKPVNPRQEILCES</sequence>
<dbReference type="Pfam" id="PF06580">
    <property type="entry name" value="His_kinase"/>
    <property type="match status" value="1"/>
</dbReference>
<dbReference type="Gene3D" id="3.30.565.10">
    <property type="entry name" value="Histidine kinase-like ATPase, C-terminal domain"/>
    <property type="match status" value="1"/>
</dbReference>
<dbReference type="OrthoDB" id="2514702at2"/>
<feature type="domain" description="Signal transduction histidine kinase internal region" evidence="2">
    <location>
        <begin position="154"/>
        <end position="233"/>
    </location>
</feature>
<keyword evidence="1" id="KW-1133">Transmembrane helix</keyword>
<dbReference type="GO" id="GO:0000155">
    <property type="term" value="F:phosphorelay sensor kinase activity"/>
    <property type="evidence" value="ECO:0007669"/>
    <property type="project" value="InterPro"/>
</dbReference>
<accession>A0A2S9H2U9</accession>
<keyword evidence="1" id="KW-0472">Membrane</keyword>
<keyword evidence="4" id="KW-1185">Reference proteome</keyword>
<dbReference type="RefSeq" id="WP_105530620.1">
    <property type="nucleotide sequence ID" value="NZ_PUGF01000003.1"/>
</dbReference>
<dbReference type="EMBL" id="PUGF01000003">
    <property type="protein sequence ID" value="PRC94290.1"/>
    <property type="molecule type" value="Genomic_DNA"/>
</dbReference>
<feature type="transmembrane region" description="Helical" evidence="1">
    <location>
        <begin position="73"/>
        <end position="94"/>
    </location>
</feature>
<feature type="transmembrane region" description="Helical" evidence="1">
    <location>
        <begin position="106"/>
        <end position="130"/>
    </location>
</feature>
<dbReference type="InterPro" id="IPR010559">
    <property type="entry name" value="Sig_transdc_His_kin_internal"/>
</dbReference>
<dbReference type="InterPro" id="IPR050640">
    <property type="entry name" value="Bact_2-comp_sensor_kinase"/>
</dbReference>
<keyword evidence="3" id="KW-0418">Kinase</keyword>